<gene>
    <name evidence="3" type="ORF">DXH95_06190</name>
</gene>
<evidence type="ECO:0000256" key="1">
    <source>
        <dbReference type="SAM" id="SignalP"/>
    </source>
</evidence>
<organism evidence="3 4">
    <name type="scientific">Sphingorhabdus pulchriflava</name>
    <dbReference type="NCBI Taxonomy" id="2292257"/>
    <lineage>
        <taxon>Bacteria</taxon>
        <taxon>Pseudomonadati</taxon>
        <taxon>Pseudomonadota</taxon>
        <taxon>Alphaproteobacteria</taxon>
        <taxon>Sphingomonadales</taxon>
        <taxon>Sphingomonadaceae</taxon>
        <taxon>Sphingorhabdus</taxon>
    </lineage>
</organism>
<dbReference type="Gene3D" id="2.60.40.740">
    <property type="match status" value="1"/>
</dbReference>
<dbReference type="AlphaFoldDB" id="A0A371BHE1"/>
<feature type="signal peptide" evidence="1">
    <location>
        <begin position="1"/>
        <end position="39"/>
    </location>
</feature>
<evidence type="ECO:0000259" key="2">
    <source>
        <dbReference type="Pfam" id="PF01345"/>
    </source>
</evidence>
<dbReference type="OrthoDB" id="8455960at2"/>
<dbReference type="EMBL" id="QRGP01000001">
    <property type="protein sequence ID" value="RDV06980.1"/>
    <property type="molecule type" value="Genomic_DNA"/>
</dbReference>
<name>A0A371BHE1_9SPHN</name>
<reference evidence="4" key="1">
    <citation type="submission" date="2018-08" db="EMBL/GenBank/DDBJ databases">
        <authorList>
            <person name="Kim S.-J."/>
            <person name="Jung G.-Y."/>
        </authorList>
    </citation>
    <scope>NUCLEOTIDE SEQUENCE [LARGE SCALE GENOMIC DNA]</scope>
    <source>
        <strain evidence="4">GY_G</strain>
    </source>
</reference>
<protein>
    <submittedName>
        <fullName evidence="3">DUF11 domain-containing protein</fullName>
    </submittedName>
</protein>
<dbReference type="Pfam" id="PF01345">
    <property type="entry name" value="DUF11"/>
    <property type="match status" value="1"/>
</dbReference>
<dbReference type="InterPro" id="IPR001434">
    <property type="entry name" value="OmcB-like_DUF11"/>
</dbReference>
<accession>A0A371BHE1</accession>
<evidence type="ECO:0000313" key="3">
    <source>
        <dbReference type="EMBL" id="RDV06980.1"/>
    </source>
</evidence>
<evidence type="ECO:0000313" key="4">
    <source>
        <dbReference type="Proteomes" id="UP000263833"/>
    </source>
</evidence>
<feature type="domain" description="DUF11" evidence="2">
    <location>
        <begin position="252"/>
        <end position="338"/>
    </location>
</feature>
<dbReference type="InterPro" id="IPR047589">
    <property type="entry name" value="DUF11_rpt"/>
</dbReference>
<keyword evidence="4" id="KW-1185">Reference proteome</keyword>
<keyword evidence="1" id="KW-0732">Signal</keyword>
<sequence length="339" mass="33664">MLRTNTSRSSHRNAYLRFRCASALAVLAAAMAIGTSAYAAGTLAGTNIENIATASYDAGAGPVDIQSNVAVILVDELLDVTVVSSNPGDVGTTNGATNAVLTYQVTNNGNGPEVFTLTPNVANSGDDFNPTLSQVVLDTNNNGVYDAGVDTIYVAGTNDPLLTPDQSITVFVLTNIPATQANGDRANVSLVAAANTGTGTPGTSFAGAGEGGGNAVVGTSGADGEASGFLRVDAASVALAKSAVVADPFGGTTAVPGSTITYTIVATISGAGSLNNLAINDPIPTGTTYVPASLTLEGAAQTDAVDADAGNFNGTRVGVSLGNVPAGQTRTVTFQVTIQ</sequence>
<proteinExistence type="predicted"/>
<dbReference type="NCBIfam" id="TIGR01451">
    <property type="entry name" value="B_ant_repeat"/>
    <property type="match status" value="1"/>
</dbReference>
<comment type="caution">
    <text evidence="3">The sequence shown here is derived from an EMBL/GenBank/DDBJ whole genome shotgun (WGS) entry which is preliminary data.</text>
</comment>
<dbReference type="Proteomes" id="UP000263833">
    <property type="component" value="Unassembled WGS sequence"/>
</dbReference>
<feature type="chain" id="PRO_5016721146" evidence="1">
    <location>
        <begin position="40"/>
        <end position="339"/>
    </location>
</feature>